<dbReference type="EMBL" id="LFRF01000015">
    <property type="protein sequence ID" value="KND89965.1"/>
    <property type="molecule type" value="Genomic_DNA"/>
</dbReference>
<proteinExistence type="predicted"/>
<dbReference type="Pfam" id="PF07173">
    <property type="entry name" value="GRDP-like"/>
    <property type="match status" value="1"/>
</dbReference>
<dbReference type="Proteomes" id="UP000036947">
    <property type="component" value="Unassembled WGS sequence"/>
</dbReference>
<comment type="caution">
    <text evidence="1">The sequence shown here is derived from an EMBL/GenBank/DDBJ whole genome shotgun (WGS) entry which is preliminary data.</text>
</comment>
<organism evidence="1 2">
    <name type="scientific">Tolypocladium ophioglossoides (strain CBS 100239)</name>
    <name type="common">Snaketongue truffleclub</name>
    <name type="synonym">Elaphocordyceps ophioglossoides</name>
    <dbReference type="NCBI Taxonomy" id="1163406"/>
    <lineage>
        <taxon>Eukaryota</taxon>
        <taxon>Fungi</taxon>
        <taxon>Dikarya</taxon>
        <taxon>Ascomycota</taxon>
        <taxon>Pezizomycotina</taxon>
        <taxon>Sordariomycetes</taxon>
        <taxon>Hypocreomycetidae</taxon>
        <taxon>Hypocreales</taxon>
        <taxon>Ophiocordycipitaceae</taxon>
        <taxon>Tolypocladium</taxon>
    </lineage>
</organism>
<accession>A0A0L0N829</accession>
<keyword evidence="2" id="KW-1185">Reference proteome</keyword>
<dbReference type="STRING" id="1163406.A0A0L0N829"/>
<dbReference type="InterPro" id="IPR009836">
    <property type="entry name" value="GRDP-like"/>
</dbReference>
<dbReference type="PANTHER" id="PTHR34365">
    <property type="entry name" value="ENOLASE (DUF1399)"/>
    <property type="match status" value="1"/>
</dbReference>
<reference evidence="1 2" key="1">
    <citation type="journal article" date="2015" name="BMC Genomics">
        <title>The genome of the truffle-parasite Tolypocladium ophioglossoides and the evolution of antifungal peptaibiotics.</title>
        <authorList>
            <person name="Quandt C.A."/>
            <person name="Bushley K.E."/>
            <person name="Spatafora J.W."/>
        </authorList>
    </citation>
    <scope>NUCLEOTIDE SEQUENCE [LARGE SCALE GENOMIC DNA]</scope>
    <source>
        <strain evidence="1 2">CBS 100239</strain>
    </source>
</reference>
<sequence length="475" mass="52825">MVLDSPRTCTAALHQHGKTTIRTLSQASTAYRTARTREEEPVIPSPAVFAFDRDAGRADDARRLPPVAACAAHLQLLEVFYVLRQRILVSEDIDAAMGIAPQREVKVGRHGDRKVLRDDTLWDRRQQKWTKFVEFAAVRFLAWRRALRLREGDMTAAAYGRDGRALACLPPLDVVMVWHAFMLNPRLFRQTCQDELLYSIAMPWQAVHVAIDGREWTFAPGRAAEAHFEAVVGVPADLLGQFTAWTKQHGAAQPPPPGLDAFGLAGETGPEAVFAAAAPGSMPAYAYAALFRSVDGPLATALRDAVARQADFVDKMNAHMWIRSPALEGTLRRAVDRYARFLELLRLRPDTTIVPTLDIDLVWHTHQCGAAAYARAMRALVGHFVNHDDTIVKERLGTGFDASQRLFQVHFGRQYRVCGCWDCEALLSALEDAARAGPDADVDMAAVARRARDDVTYYRAVEVAIRGKKPLPVRR</sequence>
<protein>
    <submittedName>
        <fullName evidence="1">Glycine-rich domain-containing protein 2</fullName>
    </submittedName>
</protein>
<evidence type="ECO:0000313" key="1">
    <source>
        <dbReference type="EMBL" id="KND89965.1"/>
    </source>
</evidence>
<evidence type="ECO:0000313" key="2">
    <source>
        <dbReference type="Proteomes" id="UP000036947"/>
    </source>
</evidence>
<dbReference type="AlphaFoldDB" id="A0A0L0N829"/>
<gene>
    <name evidence="1" type="ORF">TOPH_05343</name>
</gene>
<dbReference type="PANTHER" id="PTHR34365:SF7">
    <property type="entry name" value="GLYCINE-RICH DOMAIN-CONTAINING PROTEIN 1"/>
    <property type="match status" value="1"/>
</dbReference>
<dbReference type="OrthoDB" id="2684236at2759"/>
<name>A0A0L0N829_TOLOC</name>